<evidence type="ECO:0000256" key="4">
    <source>
        <dbReference type="ARBA" id="ARBA00022597"/>
    </source>
</evidence>
<keyword evidence="3" id="KW-0963">Cytoplasm</keyword>
<evidence type="ECO:0000256" key="2">
    <source>
        <dbReference type="ARBA" id="ARBA00022448"/>
    </source>
</evidence>
<dbReference type="PANTHER" id="PTHR33799:SF1">
    <property type="entry name" value="PTS SYSTEM MANNOSE-SPECIFIC EIIAB COMPONENT-RELATED"/>
    <property type="match status" value="1"/>
</dbReference>
<dbReference type="Gene3D" id="3.40.50.510">
    <property type="entry name" value="Phosphotransferase system, mannose-type IIA component"/>
    <property type="match status" value="1"/>
</dbReference>
<evidence type="ECO:0000256" key="1">
    <source>
        <dbReference type="ARBA" id="ARBA00004496"/>
    </source>
</evidence>
<dbReference type="GO" id="GO:0009401">
    <property type="term" value="P:phosphoenolpyruvate-dependent sugar phosphotransferase system"/>
    <property type="evidence" value="ECO:0007669"/>
    <property type="project" value="UniProtKB-KW"/>
</dbReference>
<keyword evidence="2" id="KW-0813">Transport</keyword>
<evidence type="ECO:0000313" key="10">
    <source>
        <dbReference type="Proteomes" id="UP001142078"/>
    </source>
</evidence>
<dbReference type="Pfam" id="PF03610">
    <property type="entry name" value="EIIA-man"/>
    <property type="match status" value="1"/>
</dbReference>
<feature type="domain" description="PTS EIIA type-4" evidence="8">
    <location>
        <begin position="4"/>
        <end position="127"/>
    </location>
</feature>
<gene>
    <name evidence="9" type="primary">agaF</name>
    <name evidence="9" type="ORF">NSA23_09940</name>
</gene>
<comment type="subcellular location">
    <subcellularLocation>
        <location evidence="1">Cytoplasm</location>
    </subcellularLocation>
</comment>
<dbReference type="Proteomes" id="UP001142078">
    <property type="component" value="Unassembled WGS sequence"/>
</dbReference>
<evidence type="ECO:0000256" key="6">
    <source>
        <dbReference type="ARBA" id="ARBA00022683"/>
    </source>
</evidence>
<accession>A0A9X2MI25</accession>
<dbReference type="GO" id="GO:0005737">
    <property type="term" value="C:cytoplasm"/>
    <property type="evidence" value="ECO:0007669"/>
    <property type="project" value="UniProtKB-SubCell"/>
</dbReference>
<keyword evidence="4" id="KW-0762">Sugar transport</keyword>
<dbReference type="PROSITE" id="PS51096">
    <property type="entry name" value="PTS_EIIA_TYPE_4"/>
    <property type="match status" value="1"/>
</dbReference>
<dbReference type="GO" id="GO:0016020">
    <property type="term" value="C:membrane"/>
    <property type="evidence" value="ECO:0007669"/>
    <property type="project" value="InterPro"/>
</dbReference>
<dbReference type="InterPro" id="IPR036662">
    <property type="entry name" value="PTS_EIIA_man-typ_sf"/>
</dbReference>
<evidence type="ECO:0000256" key="5">
    <source>
        <dbReference type="ARBA" id="ARBA00022679"/>
    </source>
</evidence>
<keyword evidence="10" id="KW-1185">Reference proteome</keyword>
<name>A0A9X2MI25_9FIRM</name>
<evidence type="ECO:0000256" key="3">
    <source>
        <dbReference type="ARBA" id="ARBA00022490"/>
    </source>
</evidence>
<protein>
    <submittedName>
        <fullName evidence="9">PTS galactosamine/N-acetylgalactosamine transporter subunit IIA</fullName>
    </submittedName>
</protein>
<dbReference type="SUPFAM" id="SSF53062">
    <property type="entry name" value="PTS system fructose IIA component-like"/>
    <property type="match status" value="1"/>
</dbReference>
<keyword evidence="6" id="KW-0598">Phosphotransferase system</keyword>
<dbReference type="EMBL" id="JANJZL010000006">
    <property type="protein sequence ID" value="MCR2044433.1"/>
    <property type="molecule type" value="Genomic_DNA"/>
</dbReference>
<comment type="caution">
    <text evidence="9">The sequence shown here is derived from an EMBL/GenBank/DDBJ whole genome shotgun (WGS) entry which is preliminary data.</text>
</comment>
<organism evidence="9 10">
    <name type="scientific">Anaerosalibacter massiliensis</name>
    <dbReference type="NCBI Taxonomy" id="1347392"/>
    <lineage>
        <taxon>Bacteria</taxon>
        <taxon>Bacillati</taxon>
        <taxon>Bacillota</taxon>
        <taxon>Tissierellia</taxon>
        <taxon>Tissierellales</taxon>
        <taxon>Sporanaerobacteraceae</taxon>
        <taxon>Anaerosalibacter</taxon>
    </lineage>
</organism>
<dbReference type="GO" id="GO:0016301">
    <property type="term" value="F:kinase activity"/>
    <property type="evidence" value="ECO:0007669"/>
    <property type="project" value="UniProtKB-KW"/>
</dbReference>
<evidence type="ECO:0000313" key="9">
    <source>
        <dbReference type="EMBL" id="MCR2044433.1"/>
    </source>
</evidence>
<reference evidence="9" key="1">
    <citation type="submission" date="2022-07" db="EMBL/GenBank/DDBJ databases">
        <title>Enhanced cultured diversity of the mouse gut microbiota enables custom-made synthetic communities.</title>
        <authorList>
            <person name="Afrizal A."/>
        </authorList>
    </citation>
    <scope>NUCLEOTIDE SEQUENCE</scope>
    <source>
        <strain evidence="9">DSM 29482</strain>
    </source>
</reference>
<keyword evidence="5" id="KW-0808">Transferase</keyword>
<dbReference type="InterPro" id="IPR004701">
    <property type="entry name" value="PTS_EIIA_man-typ"/>
</dbReference>
<dbReference type="NCBIfam" id="NF040761">
    <property type="entry name" value="AgaF"/>
    <property type="match status" value="1"/>
</dbReference>
<evidence type="ECO:0000256" key="7">
    <source>
        <dbReference type="ARBA" id="ARBA00022777"/>
    </source>
</evidence>
<dbReference type="RefSeq" id="WP_081915293.1">
    <property type="nucleotide sequence ID" value="NZ_JANJZL010000006.1"/>
</dbReference>
<dbReference type="InterPro" id="IPR033887">
    <property type="entry name" value="PTS_IIA_man"/>
</dbReference>
<dbReference type="AlphaFoldDB" id="A0A9X2MI25"/>
<evidence type="ECO:0000259" key="8">
    <source>
        <dbReference type="PROSITE" id="PS51096"/>
    </source>
</evidence>
<dbReference type="CDD" id="cd00006">
    <property type="entry name" value="PTS_IIA_man"/>
    <property type="match status" value="1"/>
</dbReference>
<sequence>MIKLIGIIIVGHGEFAKGLISSVDVIAGEQKYLQGVEFRLDHSTEDLENNIKKKIETMKECSGLLFLTDIVGGTPFKTCVLLSQDIKNSKVLSGVNLSILLEAIMQKNTKDIEALKENIIKIGKEGIVSFDLKEMK</sequence>
<proteinExistence type="predicted"/>
<dbReference type="InterPro" id="IPR051471">
    <property type="entry name" value="Bacterial_PTS_sugar_comp"/>
</dbReference>
<keyword evidence="7" id="KW-0418">Kinase</keyword>
<dbReference type="OrthoDB" id="9799827at2"/>
<dbReference type="PANTHER" id="PTHR33799">
    <property type="entry name" value="PTS PERMEASE-RELATED-RELATED"/>
    <property type="match status" value="1"/>
</dbReference>